<accession>A0A427A565</accession>
<dbReference type="EMBL" id="AMZH03003742">
    <property type="protein sequence ID" value="RRT71333.1"/>
    <property type="molecule type" value="Genomic_DNA"/>
</dbReference>
<proteinExistence type="predicted"/>
<protein>
    <submittedName>
        <fullName evidence="1">Uncharacterized protein</fullName>
    </submittedName>
</protein>
<comment type="caution">
    <text evidence="1">The sequence shown here is derived from an EMBL/GenBank/DDBJ whole genome shotgun (WGS) entry which is preliminary data.</text>
</comment>
<evidence type="ECO:0000313" key="2">
    <source>
        <dbReference type="Proteomes" id="UP000287651"/>
    </source>
</evidence>
<dbReference type="Proteomes" id="UP000287651">
    <property type="component" value="Unassembled WGS sequence"/>
</dbReference>
<gene>
    <name evidence="1" type="ORF">B296_00001665</name>
</gene>
<name>A0A427A565_ENSVE</name>
<organism evidence="1 2">
    <name type="scientific">Ensete ventricosum</name>
    <name type="common">Abyssinian banana</name>
    <name type="synonym">Musa ensete</name>
    <dbReference type="NCBI Taxonomy" id="4639"/>
    <lineage>
        <taxon>Eukaryota</taxon>
        <taxon>Viridiplantae</taxon>
        <taxon>Streptophyta</taxon>
        <taxon>Embryophyta</taxon>
        <taxon>Tracheophyta</taxon>
        <taxon>Spermatophyta</taxon>
        <taxon>Magnoliopsida</taxon>
        <taxon>Liliopsida</taxon>
        <taxon>Zingiberales</taxon>
        <taxon>Musaceae</taxon>
        <taxon>Ensete</taxon>
    </lineage>
</organism>
<reference evidence="1 2" key="1">
    <citation type="journal article" date="2014" name="Agronomy (Basel)">
        <title>A Draft Genome Sequence for Ensete ventricosum, the Drought-Tolerant Tree Against Hunger.</title>
        <authorList>
            <person name="Harrison J."/>
            <person name="Moore K.A."/>
            <person name="Paszkiewicz K."/>
            <person name="Jones T."/>
            <person name="Grant M."/>
            <person name="Ambacheew D."/>
            <person name="Muzemil S."/>
            <person name="Studholme D.J."/>
        </authorList>
    </citation>
    <scope>NUCLEOTIDE SEQUENCE [LARGE SCALE GENOMIC DNA]</scope>
</reference>
<evidence type="ECO:0000313" key="1">
    <source>
        <dbReference type="EMBL" id="RRT71333.1"/>
    </source>
</evidence>
<dbReference type="AlphaFoldDB" id="A0A427A565"/>
<sequence length="138" mass="14874">MKQISRSVANETHGTTPQVATSFLYSSWATFTGDHPSLVTLRSRCSSPARSSCYGPASALRLGSSLSCPLSIACRTSILLLPCCRYYSRLLSLLPSLAEATTFLHLKCLTTGAHLTGIEHLLLLLCTAVESEEEKSLP</sequence>